<comment type="subcellular location">
    <subcellularLocation>
        <location evidence="1">Membrane</location>
        <topology evidence="1">Multi-pass membrane protein</topology>
    </subcellularLocation>
</comment>
<keyword evidence="3" id="KW-1133">Transmembrane helix</keyword>
<protein>
    <submittedName>
        <fullName evidence="7">EXS-domain-containing protein</fullName>
    </submittedName>
</protein>
<keyword evidence="4" id="KW-0472">Membrane</keyword>
<reference evidence="7 8" key="1">
    <citation type="journal article" date="2018" name="Front. Microbiol.">
        <title>Genome-Wide Analysis of Corynespora cassiicola Leaf Fall Disease Putative Effectors.</title>
        <authorList>
            <person name="Lopez D."/>
            <person name="Ribeiro S."/>
            <person name="Label P."/>
            <person name="Fumanal B."/>
            <person name="Venisse J.S."/>
            <person name="Kohler A."/>
            <person name="de Oliveira R.R."/>
            <person name="Labutti K."/>
            <person name="Lipzen A."/>
            <person name="Lail K."/>
            <person name="Bauer D."/>
            <person name="Ohm R.A."/>
            <person name="Barry K.W."/>
            <person name="Spatafora J."/>
            <person name="Grigoriev I.V."/>
            <person name="Martin F.M."/>
            <person name="Pujade-Renaud V."/>
        </authorList>
    </citation>
    <scope>NUCLEOTIDE SEQUENCE [LARGE SCALE GENOMIC DNA]</scope>
    <source>
        <strain evidence="7 8">Philippines</strain>
    </source>
</reference>
<dbReference type="Pfam" id="PF03124">
    <property type="entry name" value="EXS"/>
    <property type="match status" value="1"/>
</dbReference>
<feature type="domain" description="EXS" evidence="6">
    <location>
        <begin position="31"/>
        <end position="225"/>
    </location>
</feature>
<accession>A0A2T2P9K4</accession>
<keyword evidence="2" id="KW-0812">Transmembrane</keyword>
<dbReference type="EMBL" id="KZ678128">
    <property type="protein sequence ID" value="PSN74330.1"/>
    <property type="molecule type" value="Genomic_DNA"/>
</dbReference>
<feature type="region of interest" description="Disordered" evidence="5">
    <location>
        <begin position="215"/>
        <end position="400"/>
    </location>
</feature>
<name>A0A2T2P9K4_CORCC</name>
<dbReference type="PANTHER" id="PTHR10783">
    <property type="entry name" value="XENOTROPIC AND POLYTROPIC RETROVIRUS RECEPTOR 1-RELATED"/>
    <property type="match status" value="1"/>
</dbReference>
<gene>
    <name evidence="7" type="ORF">BS50DRAFT_13617</name>
</gene>
<dbReference type="GO" id="GO:0006817">
    <property type="term" value="P:phosphate ion transport"/>
    <property type="evidence" value="ECO:0007669"/>
    <property type="project" value="TreeGrafter"/>
</dbReference>
<dbReference type="GO" id="GO:0016036">
    <property type="term" value="P:cellular response to phosphate starvation"/>
    <property type="evidence" value="ECO:0007669"/>
    <property type="project" value="TreeGrafter"/>
</dbReference>
<dbReference type="Proteomes" id="UP000240883">
    <property type="component" value="Unassembled WGS sequence"/>
</dbReference>
<dbReference type="PANTHER" id="PTHR10783:SF103">
    <property type="entry name" value="SOLUTE CARRIER FAMILY 53 MEMBER 1"/>
    <property type="match status" value="1"/>
</dbReference>
<feature type="compositionally biased region" description="Low complexity" evidence="5">
    <location>
        <begin position="260"/>
        <end position="279"/>
    </location>
</feature>
<evidence type="ECO:0000256" key="2">
    <source>
        <dbReference type="ARBA" id="ARBA00022692"/>
    </source>
</evidence>
<dbReference type="InterPro" id="IPR004342">
    <property type="entry name" value="EXS_C"/>
</dbReference>
<dbReference type="PROSITE" id="PS51380">
    <property type="entry name" value="EXS"/>
    <property type="match status" value="1"/>
</dbReference>
<dbReference type="AlphaFoldDB" id="A0A2T2P9K4"/>
<evidence type="ECO:0000313" key="7">
    <source>
        <dbReference type="EMBL" id="PSN74330.1"/>
    </source>
</evidence>
<evidence type="ECO:0000313" key="8">
    <source>
        <dbReference type="Proteomes" id="UP000240883"/>
    </source>
</evidence>
<dbReference type="GO" id="GO:0005794">
    <property type="term" value="C:Golgi apparatus"/>
    <property type="evidence" value="ECO:0007669"/>
    <property type="project" value="TreeGrafter"/>
</dbReference>
<dbReference type="OrthoDB" id="3791715at2759"/>
<evidence type="ECO:0000256" key="4">
    <source>
        <dbReference type="ARBA" id="ARBA00023136"/>
    </source>
</evidence>
<evidence type="ECO:0000256" key="3">
    <source>
        <dbReference type="ARBA" id="ARBA00022989"/>
    </source>
</evidence>
<dbReference type="STRING" id="1448308.A0A2T2P9K4"/>
<sequence length="400" mass="45208">MGDMFCSLTYSMGNIALFFCLYSRGWDEPAQCNSSHSRLLGFFSTLPGIWRALQCIKRYYDTRNVFPHLVNCGKYTATIVYYVTLSVYRIDKTTTNRALFITFAIFNSIYCSIWDIMMDWSLGEWDAEHRGLRKTLGYKKVWWYYSAMILDPILRFNWIFYAIIPLQLQHSAITSFAVALSEVFRRGVWTLFRVENEHCTNVARYRASRDVELPYDIPSSPEVDAQTEERGRREDEEQPPSLLPPNLRRTSTMPADTIHTGTEAATGTGADLQETSTRSSTRRRRAHSQSEEPSPLARGLTRVGTLMRDAHAQDFERRRRPELGATSTTAGRVIDDESDDDDDDWKAGSGSGSGSGSRSDPAEWDRRDEAEIQQVREEVAIGRGGASNGNATPVGIGGRA</sequence>
<evidence type="ECO:0000256" key="5">
    <source>
        <dbReference type="SAM" id="MobiDB-lite"/>
    </source>
</evidence>
<keyword evidence="8" id="KW-1185">Reference proteome</keyword>
<proteinExistence type="predicted"/>
<evidence type="ECO:0000256" key="1">
    <source>
        <dbReference type="ARBA" id="ARBA00004141"/>
    </source>
</evidence>
<evidence type="ECO:0000259" key="6">
    <source>
        <dbReference type="PROSITE" id="PS51380"/>
    </source>
</evidence>
<feature type="compositionally biased region" description="Basic and acidic residues" evidence="5">
    <location>
        <begin position="308"/>
        <end position="322"/>
    </location>
</feature>
<dbReference type="GO" id="GO:0005886">
    <property type="term" value="C:plasma membrane"/>
    <property type="evidence" value="ECO:0007669"/>
    <property type="project" value="TreeGrafter"/>
</dbReference>
<feature type="compositionally biased region" description="Basic and acidic residues" evidence="5">
    <location>
        <begin position="360"/>
        <end position="380"/>
    </location>
</feature>
<dbReference type="GO" id="GO:0000822">
    <property type="term" value="F:inositol hexakisphosphate binding"/>
    <property type="evidence" value="ECO:0007669"/>
    <property type="project" value="TreeGrafter"/>
</dbReference>
<organism evidence="7 8">
    <name type="scientific">Corynespora cassiicola Philippines</name>
    <dbReference type="NCBI Taxonomy" id="1448308"/>
    <lineage>
        <taxon>Eukaryota</taxon>
        <taxon>Fungi</taxon>
        <taxon>Dikarya</taxon>
        <taxon>Ascomycota</taxon>
        <taxon>Pezizomycotina</taxon>
        <taxon>Dothideomycetes</taxon>
        <taxon>Pleosporomycetidae</taxon>
        <taxon>Pleosporales</taxon>
        <taxon>Corynesporascaceae</taxon>
        <taxon>Corynespora</taxon>
    </lineage>
</organism>